<keyword evidence="4" id="KW-1185">Reference proteome</keyword>
<gene>
    <name evidence="3" type="ORF">DES41_104333</name>
</gene>
<organism evidence="3 4">
    <name type="scientific">Pseudorhodoferax soli</name>
    <dbReference type="NCBI Taxonomy" id="545864"/>
    <lineage>
        <taxon>Bacteria</taxon>
        <taxon>Pseudomonadati</taxon>
        <taxon>Pseudomonadota</taxon>
        <taxon>Betaproteobacteria</taxon>
        <taxon>Burkholderiales</taxon>
        <taxon>Comamonadaceae</taxon>
    </lineage>
</organism>
<dbReference type="EMBL" id="QPJK01000004">
    <property type="protein sequence ID" value="RCW71513.1"/>
    <property type="molecule type" value="Genomic_DNA"/>
</dbReference>
<name>A0A368XU79_9BURK</name>
<dbReference type="Proteomes" id="UP000252884">
    <property type="component" value="Unassembled WGS sequence"/>
</dbReference>
<dbReference type="InterPro" id="IPR041072">
    <property type="entry name" value="FAA_hydro_N"/>
</dbReference>
<dbReference type="InterPro" id="IPR036663">
    <property type="entry name" value="Fumarylacetoacetase_C_sf"/>
</dbReference>
<dbReference type="PANTHER" id="PTHR43211">
    <property type="entry name" value="FUMARYLACETOACETATE HYDROLASE"/>
    <property type="match status" value="1"/>
</dbReference>
<reference evidence="3 4" key="1">
    <citation type="submission" date="2018-07" db="EMBL/GenBank/DDBJ databases">
        <title>Genomic Encyclopedia of Type Strains, Phase IV (KMG-IV): sequencing the most valuable type-strain genomes for metagenomic binning, comparative biology and taxonomic classification.</title>
        <authorList>
            <person name="Goeker M."/>
        </authorList>
    </citation>
    <scope>NUCLEOTIDE SEQUENCE [LARGE SCALE GENOMIC DNA]</scope>
    <source>
        <strain evidence="3 4">DSM 21634</strain>
    </source>
</reference>
<sequence>MKLATYKDGSRDGQLVVVSRDLASAHYATHAAHRLQQALDDWNFIAPQLQDLYDALNAERARHAFPFDPRQCMAPLPRASHWALAQAWEHGLEPADAADPGFRLAAGDSLCGPCDPLVLAAEQLEMDFGAGLAVVTGDLPQRASPAQALEGVRLLLLANAVQLQAGGLSAVQRLPATAFGPVAVTPDELGETWAQGRVGLALQTSWNGRRVGIADADEDMRWSFGELIAHLCATRSLRAGSIVGAGTVRQRGVDNGKRRDWPKGYHAIADKRAFEQAQDGEARTAFLRLGDTVRTEMKDGAGHSLFGAIEQEVVALDRADTSTSGFAPVQ</sequence>
<dbReference type="OrthoDB" id="9775905at2"/>
<evidence type="ECO:0000313" key="3">
    <source>
        <dbReference type="EMBL" id="RCW71513.1"/>
    </source>
</evidence>
<feature type="domain" description="Fumarylacetoacetase-like C-terminal" evidence="1">
    <location>
        <begin position="95"/>
        <end position="313"/>
    </location>
</feature>
<dbReference type="Gene3D" id="3.90.850.10">
    <property type="entry name" value="Fumarylacetoacetase-like, C-terminal domain"/>
    <property type="match status" value="1"/>
</dbReference>
<dbReference type="PANTHER" id="PTHR43211:SF1">
    <property type="entry name" value="BLL6422 PROTEIN"/>
    <property type="match status" value="1"/>
</dbReference>
<dbReference type="InterPro" id="IPR011234">
    <property type="entry name" value="Fumarylacetoacetase-like_C"/>
</dbReference>
<evidence type="ECO:0000313" key="4">
    <source>
        <dbReference type="Proteomes" id="UP000252884"/>
    </source>
</evidence>
<dbReference type="GO" id="GO:0016787">
    <property type="term" value="F:hydrolase activity"/>
    <property type="evidence" value="ECO:0007669"/>
    <property type="project" value="UniProtKB-KW"/>
</dbReference>
<dbReference type="AlphaFoldDB" id="A0A368XU79"/>
<comment type="caution">
    <text evidence="3">The sequence shown here is derived from an EMBL/GenBank/DDBJ whole genome shotgun (WGS) entry which is preliminary data.</text>
</comment>
<evidence type="ECO:0000259" key="1">
    <source>
        <dbReference type="Pfam" id="PF01557"/>
    </source>
</evidence>
<dbReference type="SUPFAM" id="SSF56529">
    <property type="entry name" value="FAH"/>
    <property type="match status" value="1"/>
</dbReference>
<proteinExistence type="predicted"/>
<protein>
    <submittedName>
        <fullName evidence="3">Fumarylacetoacetate (FAA) hydrolase</fullName>
    </submittedName>
</protein>
<keyword evidence="3" id="KW-0378">Hydrolase</keyword>
<dbReference type="Pfam" id="PF01557">
    <property type="entry name" value="FAA_hydrolase"/>
    <property type="match status" value="1"/>
</dbReference>
<feature type="domain" description="Fumarylacetoacetase N-terminal" evidence="2">
    <location>
        <begin position="1"/>
        <end position="78"/>
    </location>
</feature>
<evidence type="ECO:0000259" key="2">
    <source>
        <dbReference type="Pfam" id="PF18288"/>
    </source>
</evidence>
<dbReference type="Pfam" id="PF18288">
    <property type="entry name" value="FAA_hydro_N_2"/>
    <property type="match status" value="1"/>
</dbReference>
<dbReference type="RefSeq" id="WP_114468728.1">
    <property type="nucleotide sequence ID" value="NZ_QPJK01000004.1"/>
</dbReference>
<accession>A0A368XU79</accession>